<protein>
    <submittedName>
        <fullName evidence="2">Uncharacterized protein</fullName>
    </submittedName>
</protein>
<evidence type="ECO:0000256" key="1">
    <source>
        <dbReference type="SAM" id="MobiDB-lite"/>
    </source>
</evidence>
<dbReference type="EMBL" id="CADCSZ010000107">
    <property type="protein sequence ID" value="CAA9240882.1"/>
    <property type="molecule type" value="Genomic_DNA"/>
</dbReference>
<feature type="compositionally biased region" description="Basic residues" evidence="1">
    <location>
        <begin position="1"/>
        <end position="33"/>
    </location>
</feature>
<feature type="region of interest" description="Disordered" evidence="1">
    <location>
        <begin position="1"/>
        <end position="165"/>
    </location>
</feature>
<accession>A0A6J4I5K2</accession>
<gene>
    <name evidence="2" type="ORF">AVDCRST_MAG76-1763</name>
</gene>
<sequence length="165" mass="17342">ALPHRAAPRRRGGAGRGRPRRPGVVRGGARLRSRLGTGAVGGRCRRRRSGLAAGALPLPGPAERRRGPGGRPGPAVVGRGVHPRPPHALDRAARRARQPCREAPLHGLHRPQTPGRGDPAGAGRRGEGPDPARRRPGRGRGRLGPPGACRGGRASLHHLRGRRPL</sequence>
<reference evidence="2" key="1">
    <citation type="submission" date="2020-02" db="EMBL/GenBank/DDBJ databases">
        <authorList>
            <person name="Meier V. D."/>
        </authorList>
    </citation>
    <scope>NUCLEOTIDE SEQUENCE</scope>
    <source>
        <strain evidence="2">AVDCRST_MAG76</strain>
    </source>
</reference>
<organism evidence="2">
    <name type="scientific">uncultured Acidimicrobiales bacterium</name>
    <dbReference type="NCBI Taxonomy" id="310071"/>
    <lineage>
        <taxon>Bacteria</taxon>
        <taxon>Bacillati</taxon>
        <taxon>Actinomycetota</taxon>
        <taxon>Acidimicrobiia</taxon>
        <taxon>Acidimicrobiales</taxon>
        <taxon>environmental samples</taxon>
    </lineage>
</organism>
<feature type="compositionally biased region" description="Basic and acidic residues" evidence="1">
    <location>
        <begin position="87"/>
        <end position="104"/>
    </location>
</feature>
<feature type="compositionally biased region" description="Basic residues" evidence="1">
    <location>
        <begin position="155"/>
        <end position="165"/>
    </location>
</feature>
<dbReference type="AlphaFoldDB" id="A0A6J4I5K2"/>
<feature type="compositionally biased region" description="Low complexity" evidence="1">
    <location>
        <begin position="143"/>
        <end position="154"/>
    </location>
</feature>
<proteinExistence type="predicted"/>
<feature type="non-terminal residue" evidence="2">
    <location>
        <position position="165"/>
    </location>
</feature>
<name>A0A6J4I5K2_9ACTN</name>
<evidence type="ECO:0000313" key="2">
    <source>
        <dbReference type="EMBL" id="CAA9240882.1"/>
    </source>
</evidence>
<feature type="non-terminal residue" evidence="2">
    <location>
        <position position="1"/>
    </location>
</feature>
<feature type="compositionally biased region" description="Basic and acidic residues" evidence="1">
    <location>
        <begin position="124"/>
        <end position="133"/>
    </location>
</feature>